<name>A0A0A9GBC8_ARUDO</name>
<reference evidence="1" key="1">
    <citation type="submission" date="2014-09" db="EMBL/GenBank/DDBJ databases">
        <authorList>
            <person name="Magalhaes I.L.F."/>
            <person name="Oliveira U."/>
            <person name="Santos F.R."/>
            <person name="Vidigal T.H.D.A."/>
            <person name="Brescovit A.D."/>
            <person name="Santos A.J."/>
        </authorList>
    </citation>
    <scope>NUCLEOTIDE SEQUENCE</scope>
    <source>
        <tissue evidence="1">Shoot tissue taken approximately 20 cm above the soil surface</tissue>
    </source>
</reference>
<accession>A0A0A9GBC8</accession>
<sequence>MDKLCTLGKWIECCRRFCDWMPRICYSVGNLTWFFNLNTRIS</sequence>
<organism evidence="1">
    <name type="scientific">Arundo donax</name>
    <name type="common">Giant reed</name>
    <name type="synonym">Donax arundinaceus</name>
    <dbReference type="NCBI Taxonomy" id="35708"/>
    <lineage>
        <taxon>Eukaryota</taxon>
        <taxon>Viridiplantae</taxon>
        <taxon>Streptophyta</taxon>
        <taxon>Embryophyta</taxon>
        <taxon>Tracheophyta</taxon>
        <taxon>Spermatophyta</taxon>
        <taxon>Magnoliopsida</taxon>
        <taxon>Liliopsida</taxon>
        <taxon>Poales</taxon>
        <taxon>Poaceae</taxon>
        <taxon>PACMAD clade</taxon>
        <taxon>Arundinoideae</taxon>
        <taxon>Arundineae</taxon>
        <taxon>Arundo</taxon>
    </lineage>
</organism>
<reference evidence="1" key="2">
    <citation type="journal article" date="2015" name="Data Brief">
        <title>Shoot transcriptome of the giant reed, Arundo donax.</title>
        <authorList>
            <person name="Barrero R.A."/>
            <person name="Guerrero F.D."/>
            <person name="Moolhuijzen P."/>
            <person name="Goolsby J.A."/>
            <person name="Tidwell J."/>
            <person name="Bellgard S.E."/>
            <person name="Bellgard M.I."/>
        </authorList>
    </citation>
    <scope>NUCLEOTIDE SEQUENCE</scope>
    <source>
        <tissue evidence="1">Shoot tissue taken approximately 20 cm above the soil surface</tissue>
    </source>
</reference>
<evidence type="ECO:0000313" key="1">
    <source>
        <dbReference type="EMBL" id="JAE22385.1"/>
    </source>
</evidence>
<dbReference type="AlphaFoldDB" id="A0A0A9GBC8"/>
<dbReference type="EMBL" id="GBRH01175511">
    <property type="protein sequence ID" value="JAE22385.1"/>
    <property type="molecule type" value="Transcribed_RNA"/>
</dbReference>
<protein>
    <submittedName>
        <fullName evidence="1">Uncharacterized protein</fullName>
    </submittedName>
</protein>
<proteinExistence type="predicted"/>